<dbReference type="Gene3D" id="3.30.200.210">
    <property type="match status" value="1"/>
</dbReference>
<evidence type="ECO:0000256" key="1">
    <source>
        <dbReference type="ARBA" id="ARBA00001942"/>
    </source>
</evidence>
<name>A0A1G8R3Y4_9GAMM</name>
<reference evidence="12" key="1">
    <citation type="submission" date="2016-10" db="EMBL/GenBank/DDBJ databases">
        <authorList>
            <person name="Varghese N."/>
            <person name="Submissions S."/>
        </authorList>
    </citation>
    <scope>NUCLEOTIDE SEQUENCE [LARGE SCALE GENOMIC DNA]</scope>
    <source>
        <strain evidence="12">DSM 23317</strain>
    </source>
</reference>
<feature type="domain" description="Molybdopterin dinucleotide-binding" evidence="10">
    <location>
        <begin position="894"/>
        <end position="978"/>
    </location>
</feature>
<dbReference type="OrthoDB" id="9815647at2"/>
<dbReference type="InterPro" id="IPR050612">
    <property type="entry name" value="Prok_Mopterin_Oxidored"/>
</dbReference>
<keyword evidence="7" id="KW-0560">Oxidoreductase</keyword>
<feature type="domain" description="Molybdopterin oxidoreductase" evidence="9">
    <location>
        <begin position="260"/>
        <end position="679"/>
    </location>
</feature>
<dbReference type="AlphaFoldDB" id="A0A1G8R3Y4"/>
<dbReference type="InterPro" id="IPR006657">
    <property type="entry name" value="MoPterin_dinucl-bd_dom"/>
</dbReference>
<evidence type="ECO:0000256" key="5">
    <source>
        <dbReference type="ARBA" id="ARBA00022723"/>
    </source>
</evidence>
<keyword evidence="3" id="KW-0411">Iron-sulfur</keyword>
<sequence length="1021" mass="112562">MDRRQFLKAGSVAALSASGAAKAAQAKTPTGDKALEKFAPTSLKPEFQVDGKTIKPAPGQRFAFSKCYGCFNVCGARVSIDEATDQVVRAWGNPYMLTSNTEPFSMSVPPKEAMFRLAAASQYNQDNAATLCGRGNAVLDAFSNKHRITQCLKRVGKRGENKWKTISYEQMIKEVTEGGNLFGEGHVDGLKAIHANPNFANPLYPDFGPVKNQLLVSTSTEQANRWDFMHRFSHSAWGTPNVGNKDSYCGHQQVAGWALGCFDAVDEIALPTTDFEHCKFALFIGTNPGLSGNSLNSGSRRLAKARAERGDFKYVVVDPLLRSLTSETDADNSEWVPIRSGGDTALLFGMLQYIINHKRYRKHYLAAPSQAAADKQGEVNYTNATYLVVKQPGHPLHNRFLTAEAMGLGSDEVKMVRREGDGQLVTSDSDQQASLYYQGEVKLADGSKVNVETAFALLKKRVNEHSLEEYAKHSGVPVAKIQELAKEFTSHGRQVAIETNTGCNATDGGQCTFAQAMLATMVGAHNAKGGLNHMTGVGFGMMYEIFDGPLYKLNDFHHVEPEGFNAERSGDYEQSEEYKAKLARGENPYPANQPWNNTFVQDNSGEMLVAHANANPFQFKAWFIWSTNPIYNCSGLEDQVVDSITDPKQLGLIIGIDPYINETNVYADYLVPDLLQYEQWMYSRMWGSEYVGDVATVPVIEPKTVKDAKGNPVCMEQFIIDVSKNLELPGFGNDAFSDAKGRRYGLHVPQDLYVPLFANAAHSGEVLPSPTQEDIQFTSVDRIQGEFAKRLKPEEMGPTLYMLTRGGRYEQLTERYDGEFLNPAIRMDVQFQIYNEALAQVKDSYSGEYLDGQPTFDVDRFWDGSAVRNHWSEEQYPFSFSTFKPQLRNAYSAQLPRLTALGEANFIQMNAEDAGKYGLKSGDRAQLLSPKGTTLEGMVQADDTVARGTISVGIGFGHSQFGAQTISIDGTEIAGQPERGGGINPNPFNVVDPTRKGASLYRDRTFGSTCRHGVPVGIRKV</sequence>
<dbReference type="Gene3D" id="2.40.40.20">
    <property type="match status" value="1"/>
</dbReference>
<dbReference type="EMBL" id="FNEM01000005">
    <property type="protein sequence ID" value="SDJ11285.1"/>
    <property type="molecule type" value="Genomic_DNA"/>
</dbReference>
<evidence type="ECO:0000256" key="6">
    <source>
        <dbReference type="ARBA" id="ARBA00022729"/>
    </source>
</evidence>
<keyword evidence="5" id="KW-0479">Metal-binding</keyword>
<evidence type="ECO:0000313" key="12">
    <source>
        <dbReference type="Proteomes" id="UP000199527"/>
    </source>
</evidence>
<dbReference type="Pfam" id="PF00384">
    <property type="entry name" value="Molybdopterin"/>
    <property type="match status" value="1"/>
</dbReference>
<protein>
    <submittedName>
        <fullName evidence="11">Tetrathionate reductase alpha subunit</fullName>
    </submittedName>
</protein>
<evidence type="ECO:0000256" key="3">
    <source>
        <dbReference type="ARBA" id="ARBA00022485"/>
    </source>
</evidence>
<dbReference type="GO" id="GO:0043546">
    <property type="term" value="F:molybdopterin cofactor binding"/>
    <property type="evidence" value="ECO:0007669"/>
    <property type="project" value="InterPro"/>
</dbReference>
<evidence type="ECO:0000259" key="9">
    <source>
        <dbReference type="Pfam" id="PF00384"/>
    </source>
</evidence>
<evidence type="ECO:0000313" key="11">
    <source>
        <dbReference type="EMBL" id="SDJ11285.1"/>
    </source>
</evidence>
<evidence type="ECO:0000256" key="7">
    <source>
        <dbReference type="ARBA" id="ARBA00023002"/>
    </source>
</evidence>
<feature type="chain" id="PRO_5011724417" evidence="8">
    <location>
        <begin position="24"/>
        <end position="1021"/>
    </location>
</feature>
<dbReference type="SUPFAM" id="SSF50692">
    <property type="entry name" value="ADC-like"/>
    <property type="match status" value="1"/>
</dbReference>
<dbReference type="InterPro" id="IPR009010">
    <property type="entry name" value="Asp_de-COase-like_dom_sf"/>
</dbReference>
<proteinExistence type="inferred from homology"/>
<dbReference type="Proteomes" id="UP000199527">
    <property type="component" value="Unassembled WGS sequence"/>
</dbReference>
<accession>A0A1G8R3Y4</accession>
<comment type="cofactor">
    <cofactor evidence="1">
        <name>Mo-bis(molybdopterin guanine dinucleotide)</name>
        <dbReference type="ChEBI" id="CHEBI:60539"/>
    </cofactor>
</comment>
<dbReference type="PROSITE" id="PS51318">
    <property type="entry name" value="TAT"/>
    <property type="match status" value="1"/>
</dbReference>
<evidence type="ECO:0000256" key="8">
    <source>
        <dbReference type="SAM" id="SignalP"/>
    </source>
</evidence>
<dbReference type="RefSeq" id="WP_090364516.1">
    <property type="nucleotide sequence ID" value="NZ_FNEM01000005.1"/>
</dbReference>
<feature type="signal peptide" evidence="8">
    <location>
        <begin position="1"/>
        <end position="23"/>
    </location>
</feature>
<keyword evidence="12" id="KW-1185">Reference proteome</keyword>
<evidence type="ECO:0000256" key="2">
    <source>
        <dbReference type="ARBA" id="ARBA00010312"/>
    </source>
</evidence>
<keyword evidence="3" id="KW-0004">4Fe-4S</keyword>
<dbReference type="GO" id="GO:0046872">
    <property type="term" value="F:metal ion binding"/>
    <property type="evidence" value="ECO:0007669"/>
    <property type="project" value="UniProtKB-KW"/>
</dbReference>
<keyword evidence="4" id="KW-0500">Molybdenum</keyword>
<keyword evidence="6 8" id="KW-0732">Signal</keyword>
<dbReference type="Pfam" id="PF01568">
    <property type="entry name" value="Molydop_binding"/>
    <property type="match status" value="1"/>
</dbReference>
<organism evidence="11 12">
    <name type="scientific">Ferrimonas sediminum</name>
    <dbReference type="NCBI Taxonomy" id="718193"/>
    <lineage>
        <taxon>Bacteria</taxon>
        <taxon>Pseudomonadati</taxon>
        <taxon>Pseudomonadota</taxon>
        <taxon>Gammaproteobacteria</taxon>
        <taxon>Alteromonadales</taxon>
        <taxon>Ferrimonadaceae</taxon>
        <taxon>Ferrimonas</taxon>
    </lineage>
</organism>
<dbReference type="PANTHER" id="PTHR43742:SF9">
    <property type="entry name" value="TETRATHIONATE REDUCTASE SUBUNIT A"/>
    <property type="match status" value="1"/>
</dbReference>
<dbReference type="InterPro" id="IPR006656">
    <property type="entry name" value="Mopterin_OxRdtase"/>
</dbReference>
<evidence type="ECO:0000259" key="10">
    <source>
        <dbReference type="Pfam" id="PF01568"/>
    </source>
</evidence>
<dbReference type="PANTHER" id="PTHR43742">
    <property type="entry name" value="TRIMETHYLAMINE-N-OXIDE REDUCTASE"/>
    <property type="match status" value="1"/>
</dbReference>
<evidence type="ECO:0000256" key="4">
    <source>
        <dbReference type="ARBA" id="ARBA00022505"/>
    </source>
</evidence>
<comment type="similarity">
    <text evidence="2">Belongs to the prokaryotic molybdopterin-containing oxidoreductase family.</text>
</comment>
<dbReference type="InterPro" id="IPR006311">
    <property type="entry name" value="TAT_signal"/>
</dbReference>
<dbReference type="Gene3D" id="3.40.228.10">
    <property type="entry name" value="Dimethylsulfoxide Reductase, domain 2"/>
    <property type="match status" value="1"/>
</dbReference>
<dbReference type="SUPFAM" id="SSF53706">
    <property type="entry name" value="Formate dehydrogenase/DMSO reductase, domains 1-3"/>
    <property type="match status" value="1"/>
</dbReference>
<dbReference type="Gene3D" id="3.40.50.740">
    <property type="match status" value="1"/>
</dbReference>
<dbReference type="GO" id="GO:0051539">
    <property type="term" value="F:4 iron, 4 sulfur cluster binding"/>
    <property type="evidence" value="ECO:0007669"/>
    <property type="project" value="UniProtKB-KW"/>
</dbReference>
<gene>
    <name evidence="11" type="ORF">SAMN04488540_10540</name>
</gene>
<keyword evidence="3" id="KW-0408">Iron</keyword>
<dbReference type="GO" id="GO:0016491">
    <property type="term" value="F:oxidoreductase activity"/>
    <property type="evidence" value="ECO:0007669"/>
    <property type="project" value="UniProtKB-KW"/>
</dbReference>